<gene>
    <name evidence="2" type="ORF">BLA29_006769</name>
</gene>
<dbReference type="OrthoDB" id="205662at2759"/>
<organism evidence="2 3">
    <name type="scientific">Euroglyphus maynei</name>
    <name type="common">Mayne's house dust mite</name>
    <dbReference type="NCBI Taxonomy" id="6958"/>
    <lineage>
        <taxon>Eukaryota</taxon>
        <taxon>Metazoa</taxon>
        <taxon>Ecdysozoa</taxon>
        <taxon>Arthropoda</taxon>
        <taxon>Chelicerata</taxon>
        <taxon>Arachnida</taxon>
        <taxon>Acari</taxon>
        <taxon>Acariformes</taxon>
        <taxon>Sarcoptiformes</taxon>
        <taxon>Astigmata</taxon>
        <taxon>Psoroptidia</taxon>
        <taxon>Analgoidea</taxon>
        <taxon>Pyroglyphidae</taxon>
        <taxon>Pyroglyphinae</taxon>
        <taxon>Euroglyphus</taxon>
    </lineage>
</organism>
<feature type="non-terminal residue" evidence="2">
    <location>
        <position position="1"/>
    </location>
</feature>
<sequence length="235" mass="27039">GSWWNLNRKDDLPSRTIKTLVFFIVSLKGDSILDHFTLIQNKDESELSYYVQKALRQKFDKSGTTTPGSATLKNDSINSNLDTPSRSSFDNNNNGNGNGNVKENHHVHPSPPQQQCRIPELTPRTAMKDFPLSVRQIQNPESVDGMISTTIPIVDNENLPIYCDHTAKNLEINELSHEMFHNYYRQSQQQQQQPIRIRNIDDAKRAVELAKQRLDHFKTYLNNNDNNNRQPSNHD</sequence>
<dbReference type="EMBL" id="MUJZ01057516">
    <property type="protein sequence ID" value="OTF72176.1"/>
    <property type="molecule type" value="Genomic_DNA"/>
</dbReference>
<protein>
    <submittedName>
        <fullName evidence="2">Uncharacterized protein</fullName>
    </submittedName>
</protein>
<comment type="caution">
    <text evidence="2">The sequence shown here is derived from an EMBL/GenBank/DDBJ whole genome shotgun (WGS) entry which is preliminary data.</text>
</comment>
<feature type="compositionally biased region" description="Polar residues" evidence="1">
    <location>
        <begin position="62"/>
        <end position="90"/>
    </location>
</feature>
<evidence type="ECO:0000313" key="3">
    <source>
        <dbReference type="Proteomes" id="UP000194236"/>
    </source>
</evidence>
<feature type="region of interest" description="Disordered" evidence="1">
    <location>
        <begin position="60"/>
        <end position="117"/>
    </location>
</feature>
<accession>A0A1Y3AXM1</accession>
<evidence type="ECO:0000256" key="1">
    <source>
        <dbReference type="SAM" id="MobiDB-lite"/>
    </source>
</evidence>
<reference evidence="2 3" key="1">
    <citation type="submission" date="2017-03" db="EMBL/GenBank/DDBJ databases">
        <title>Genome Survey of Euroglyphus maynei.</title>
        <authorList>
            <person name="Arlian L.G."/>
            <person name="Morgan M.S."/>
            <person name="Rider S.D."/>
        </authorList>
    </citation>
    <scope>NUCLEOTIDE SEQUENCE [LARGE SCALE GENOMIC DNA]</scope>
    <source>
        <strain evidence="2">Arlian Lab</strain>
        <tissue evidence="2">Whole body</tissue>
    </source>
</reference>
<name>A0A1Y3AXM1_EURMA</name>
<evidence type="ECO:0000313" key="2">
    <source>
        <dbReference type="EMBL" id="OTF72176.1"/>
    </source>
</evidence>
<dbReference type="Proteomes" id="UP000194236">
    <property type="component" value="Unassembled WGS sequence"/>
</dbReference>
<dbReference type="AlphaFoldDB" id="A0A1Y3AXM1"/>
<proteinExistence type="predicted"/>
<keyword evidence="3" id="KW-1185">Reference proteome</keyword>